<sequence>MLYREPVARWLAQRLVSTGVMPDHLTFVSALLGATSGLLVSRVDERFLVAAGLAFELRTIVGRARVALDEARQQEGAPPALTADLARAKGEAGAWVGVVLLYLGLFCHVQIQPPAPGLWSSHLSAGGVLALSLLFVVGRAVVAGHYRSKASAVQAEGHDAEAEALRRKALVLGPVSPGLDVVVLSLLVGQLWAGQLLSVVVGAVWMSGALLPTGWFMQGGPQQMKLTGAQPAGWGAEASSAKASTEEASVAKASMAKTSVTKTSVAKTNVAVASVAKADPAR</sequence>
<evidence type="ECO:0000313" key="2">
    <source>
        <dbReference type="EMBL" id="EYF04418.1"/>
    </source>
</evidence>
<evidence type="ECO:0000256" key="1">
    <source>
        <dbReference type="SAM" id="Phobius"/>
    </source>
</evidence>
<gene>
    <name evidence="2" type="ORF">CAP_4557</name>
</gene>
<accession>A0A017T569</accession>
<reference evidence="2 3" key="1">
    <citation type="submission" date="2013-05" db="EMBL/GenBank/DDBJ databases">
        <title>Genome assembly of Chondromyces apiculatus DSM 436.</title>
        <authorList>
            <person name="Sharma G."/>
            <person name="Khatri I."/>
            <person name="Kaur C."/>
            <person name="Mayilraj S."/>
            <person name="Subramanian S."/>
        </authorList>
    </citation>
    <scope>NUCLEOTIDE SEQUENCE [LARGE SCALE GENOMIC DNA]</scope>
    <source>
        <strain evidence="2 3">DSM 436</strain>
    </source>
</reference>
<name>A0A017T569_9BACT</name>
<comment type="caution">
    <text evidence="2">The sequence shown here is derived from an EMBL/GenBank/DDBJ whole genome shotgun (WGS) entry which is preliminary data.</text>
</comment>
<dbReference type="Proteomes" id="UP000019678">
    <property type="component" value="Unassembled WGS sequence"/>
</dbReference>
<evidence type="ECO:0000313" key="3">
    <source>
        <dbReference type="Proteomes" id="UP000019678"/>
    </source>
</evidence>
<dbReference type="EMBL" id="ASRX01000034">
    <property type="protein sequence ID" value="EYF04418.1"/>
    <property type="molecule type" value="Genomic_DNA"/>
</dbReference>
<dbReference type="eggNOG" id="COG0558">
    <property type="taxonomic scope" value="Bacteria"/>
</dbReference>
<proteinExistence type="predicted"/>
<feature type="transmembrane region" description="Helical" evidence="1">
    <location>
        <begin position="92"/>
        <end position="111"/>
    </location>
</feature>
<feature type="transmembrane region" description="Helical" evidence="1">
    <location>
        <begin position="169"/>
        <end position="193"/>
    </location>
</feature>
<organism evidence="2 3">
    <name type="scientific">Chondromyces apiculatus DSM 436</name>
    <dbReference type="NCBI Taxonomy" id="1192034"/>
    <lineage>
        <taxon>Bacteria</taxon>
        <taxon>Pseudomonadati</taxon>
        <taxon>Myxococcota</taxon>
        <taxon>Polyangia</taxon>
        <taxon>Polyangiales</taxon>
        <taxon>Polyangiaceae</taxon>
        <taxon>Chondromyces</taxon>
    </lineage>
</organism>
<keyword evidence="1" id="KW-1133">Transmembrane helix</keyword>
<keyword evidence="1" id="KW-0812">Transmembrane</keyword>
<protein>
    <submittedName>
        <fullName evidence="2">Uncharacterized protein</fullName>
    </submittedName>
</protein>
<keyword evidence="1" id="KW-0472">Membrane</keyword>
<dbReference type="STRING" id="1192034.CAP_4557"/>
<keyword evidence="3" id="KW-1185">Reference proteome</keyword>
<feature type="transmembrane region" description="Helical" evidence="1">
    <location>
        <begin position="199"/>
        <end position="217"/>
    </location>
</feature>
<dbReference type="AlphaFoldDB" id="A0A017T569"/>
<feature type="transmembrane region" description="Helical" evidence="1">
    <location>
        <begin position="123"/>
        <end position="142"/>
    </location>
</feature>